<dbReference type="AlphaFoldDB" id="A0AB33BH68"/>
<organism evidence="1 2">
    <name type="scientific">Microcystis aeruginosa PCC 7806SL</name>
    <dbReference type="NCBI Taxonomy" id="1903187"/>
    <lineage>
        <taxon>Bacteria</taxon>
        <taxon>Bacillati</taxon>
        <taxon>Cyanobacteriota</taxon>
        <taxon>Cyanophyceae</taxon>
        <taxon>Oscillatoriophycideae</taxon>
        <taxon>Chroococcales</taxon>
        <taxon>Microcystaceae</taxon>
        <taxon>Microcystis</taxon>
    </lineage>
</organism>
<keyword evidence="2" id="KW-1185">Reference proteome</keyword>
<evidence type="ECO:0000313" key="1">
    <source>
        <dbReference type="EMBL" id="ARI80272.1"/>
    </source>
</evidence>
<dbReference type="EMBL" id="CP020771">
    <property type="protein sequence ID" value="ARI80272.1"/>
    <property type="molecule type" value="Genomic_DNA"/>
</dbReference>
<accession>A0AB33BH68</accession>
<protein>
    <submittedName>
        <fullName evidence="1">Uncharacterized protein</fullName>
    </submittedName>
</protein>
<sequence>MIGENYRGIIFTYMDKAWKFLVAGLAKNKTASEINPCHRKTFPRDSP</sequence>
<name>A0AB33BH68_MICA7</name>
<proteinExistence type="predicted"/>
<dbReference type="Proteomes" id="UP000192439">
    <property type="component" value="Chromosome"/>
</dbReference>
<evidence type="ECO:0000313" key="2">
    <source>
        <dbReference type="Proteomes" id="UP000192439"/>
    </source>
</evidence>
<reference evidence="1 2" key="1">
    <citation type="journal article" date="2018" name="Harmful Algae">
        <title>The highly heterogeneous methylated genomes and diverse restriction-modification systems of bloom-forming Microcystis.</title>
        <authorList>
            <person name="Zhao L."/>
            <person name="Song Y."/>
            <person name="Li L."/>
            <person name="Gan N."/>
            <person name="Brand J.J."/>
            <person name="Song L."/>
        </authorList>
    </citation>
    <scope>NUCLEOTIDE SEQUENCE [LARGE SCALE GENOMIC DNA]</scope>
    <source>
        <strain evidence="1 2">PCC 7806SL</strain>
    </source>
</reference>
<gene>
    <name evidence="1" type="ORF">BH695_0991</name>
</gene>